<dbReference type="Proteomes" id="UP001286313">
    <property type="component" value="Unassembled WGS sequence"/>
</dbReference>
<sequence length="152" mass="16601">MWMFRGGETEVDCCEGGYPRGRVWSGEEPSLIIPASLPPSHPPKAHASPYPPFYPEHPTNALPFLHLPPPSPSPPTPPPIINPTISLPSSTISPYPSSSLYLQMPGTTISLLGTSQLPQLYLHLNPFYSITSYSSHETATVTRKEVAQKRNA</sequence>
<dbReference type="AlphaFoldDB" id="A0AAE1FTS5"/>
<comment type="caution">
    <text evidence="2">The sequence shown here is derived from an EMBL/GenBank/DDBJ whole genome shotgun (WGS) entry which is preliminary data.</text>
</comment>
<feature type="compositionally biased region" description="Pro residues" evidence="1">
    <location>
        <begin position="66"/>
        <end position="81"/>
    </location>
</feature>
<gene>
    <name evidence="2" type="ORF">Pcinc_015030</name>
</gene>
<proteinExistence type="predicted"/>
<dbReference type="EMBL" id="JAWQEG010001322">
    <property type="protein sequence ID" value="KAK3880483.1"/>
    <property type="molecule type" value="Genomic_DNA"/>
</dbReference>
<organism evidence="2 3">
    <name type="scientific">Petrolisthes cinctipes</name>
    <name type="common">Flat porcelain crab</name>
    <dbReference type="NCBI Taxonomy" id="88211"/>
    <lineage>
        <taxon>Eukaryota</taxon>
        <taxon>Metazoa</taxon>
        <taxon>Ecdysozoa</taxon>
        <taxon>Arthropoda</taxon>
        <taxon>Crustacea</taxon>
        <taxon>Multicrustacea</taxon>
        <taxon>Malacostraca</taxon>
        <taxon>Eumalacostraca</taxon>
        <taxon>Eucarida</taxon>
        <taxon>Decapoda</taxon>
        <taxon>Pleocyemata</taxon>
        <taxon>Anomura</taxon>
        <taxon>Galatheoidea</taxon>
        <taxon>Porcellanidae</taxon>
        <taxon>Petrolisthes</taxon>
    </lineage>
</organism>
<accession>A0AAE1FTS5</accession>
<evidence type="ECO:0000256" key="1">
    <source>
        <dbReference type="SAM" id="MobiDB-lite"/>
    </source>
</evidence>
<name>A0AAE1FTS5_PETCI</name>
<evidence type="ECO:0000313" key="3">
    <source>
        <dbReference type="Proteomes" id="UP001286313"/>
    </source>
</evidence>
<protein>
    <submittedName>
        <fullName evidence="2">Uncharacterized protein</fullName>
    </submittedName>
</protein>
<evidence type="ECO:0000313" key="2">
    <source>
        <dbReference type="EMBL" id="KAK3880483.1"/>
    </source>
</evidence>
<reference evidence="2" key="1">
    <citation type="submission" date="2023-10" db="EMBL/GenBank/DDBJ databases">
        <title>Genome assemblies of two species of porcelain crab, Petrolisthes cinctipes and Petrolisthes manimaculis (Anomura: Porcellanidae).</title>
        <authorList>
            <person name="Angst P."/>
        </authorList>
    </citation>
    <scope>NUCLEOTIDE SEQUENCE</scope>
    <source>
        <strain evidence="2">PB745_01</strain>
        <tissue evidence="2">Gill</tissue>
    </source>
</reference>
<keyword evidence="3" id="KW-1185">Reference proteome</keyword>
<feature type="region of interest" description="Disordered" evidence="1">
    <location>
        <begin position="64"/>
        <end position="85"/>
    </location>
</feature>